<dbReference type="InterPro" id="IPR016024">
    <property type="entry name" value="ARM-type_fold"/>
</dbReference>
<evidence type="ECO:0000256" key="3">
    <source>
        <dbReference type="ARBA" id="ARBA00022490"/>
    </source>
</evidence>
<evidence type="ECO:0000256" key="2">
    <source>
        <dbReference type="ARBA" id="ARBA00022448"/>
    </source>
</evidence>
<dbReference type="EMBL" id="JWZT01004949">
    <property type="protein sequence ID" value="KII62527.1"/>
    <property type="molecule type" value="Genomic_DNA"/>
</dbReference>
<dbReference type="GO" id="GO:0005737">
    <property type="term" value="C:cytoplasm"/>
    <property type="evidence" value="ECO:0007669"/>
    <property type="project" value="UniProtKB-SubCell"/>
</dbReference>
<dbReference type="SUPFAM" id="SSF48371">
    <property type="entry name" value="ARM repeat"/>
    <property type="match status" value="1"/>
</dbReference>
<evidence type="ECO:0000256" key="4">
    <source>
        <dbReference type="ARBA" id="ARBA00022737"/>
    </source>
</evidence>
<evidence type="ECO:0000256" key="5">
    <source>
        <dbReference type="ARBA" id="ARBA00022927"/>
    </source>
</evidence>
<dbReference type="Proteomes" id="UP000031668">
    <property type="component" value="Unassembled WGS sequence"/>
</dbReference>
<comment type="caution">
    <text evidence="6">The sequence shown here is derived from an EMBL/GenBank/DDBJ whole genome shotgun (WGS) entry which is preliminary data.</text>
</comment>
<dbReference type="OrthoDB" id="10263328at2759"/>
<keyword evidence="4" id="KW-0677">Repeat</keyword>
<comment type="subcellular location">
    <subcellularLocation>
        <location evidence="1">Cytoplasm</location>
    </subcellularLocation>
</comment>
<evidence type="ECO:0000313" key="6">
    <source>
        <dbReference type="EMBL" id="KII62527.1"/>
    </source>
</evidence>
<dbReference type="AlphaFoldDB" id="A0A0C2J0D9"/>
<keyword evidence="7" id="KW-1185">Reference proteome</keyword>
<dbReference type="InterPro" id="IPR040122">
    <property type="entry name" value="Importin_beta"/>
</dbReference>
<evidence type="ECO:0000313" key="7">
    <source>
        <dbReference type="Proteomes" id="UP000031668"/>
    </source>
</evidence>
<dbReference type="Gene3D" id="1.25.10.10">
    <property type="entry name" value="Leucine-rich Repeat Variant"/>
    <property type="match status" value="1"/>
</dbReference>
<dbReference type="Pfam" id="PF13513">
    <property type="entry name" value="HEAT_EZ"/>
    <property type="match status" value="1"/>
</dbReference>
<dbReference type="PANTHER" id="PTHR10527">
    <property type="entry name" value="IMPORTIN BETA"/>
    <property type="match status" value="1"/>
</dbReference>
<gene>
    <name evidence="6" type="ORF">RF11_13524</name>
</gene>
<keyword evidence="2" id="KW-0813">Transport</keyword>
<evidence type="ECO:0000256" key="1">
    <source>
        <dbReference type="ARBA" id="ARBA00004496"/>
    </source>
</evidence>
<sequence length="351" mass="40386">MNKEKTERIREVATRAMLNSIEFASQNFAVESQRDLIMQNVCESAVSPAHEIKTVALQCLSKIISLYYQFMERYMSQALFSITFEAMKSDDDAVILQGIEFWSTLAEVEQELIECFNIDENIGITCMNYCQKALPYIVPCLINRMCVDEENDEDTWSPHKAAGVCLMLLARVCADEMSSHLLPFIASNYNSTDHMRRDATMLALGALLDSVSKDELGSVTINAHAMLLQMCKDTTPRVRDSAFWALGKIYDRNKEFSLDLEKTLSTITLIFDSINDEPRVATNVCWALNYVIHSMFDPLFEITNRRPDSLLISRYYDHLFNATYHTIKRYYLIDVDRIPTNLRYARQLLSF</sequence>
<reference evidence="6 7" key="1">
    <citation type="journal article" date="2014" name="Genome Biol. Evol.">
        <title>The genome of the myxosporean Thelohanellus kitauei shows adaptations to nutrient acquisition within its fish host.</title>
        <authorList>
            <person name="Yang Y."/>
            <person name="Xiong J."/>
            <person name="Zhou Z."/>
            <person name="Huo F."/>
            <person name="Miao W."/>
            <person name="Ran C."/>
            <person name="Liu Y."/>
            <person name="Zhang J."/>
            <person name="Feng J."/>
            <person name="Wang M."/>
            <person name="Wang M."/>
            <person name="Wang L."/>
            <person name="Yao B."/>
        </authorList>
    </citation>
    <scope>NUCLEOTIDE SEQUENCE [LARGE SCALE GENOMIC DNA]</scope>
    <source>
        <strain evidence="6">Wuqing</strain>
    </source>
</reference>
<protein>
    <submittedName>
        <fullName evidence="6">Importin subunit beta</fullName>
    </submittedName>
</protein>
<proteinExistence type="predicted"/>
<dbReference type="GO" id="GO:0006606">
    <property type="term" value="P:protein import into nucleus"/>
    <property type="evidence" value="ECO:0007669"/>
    <property type="project" value="InterPro"/>
</dbReference>
<organism evidence="6 7">
    <name type="scientific">Thelohanellus kitauei</name>
    <name type="common">Myxosporean</name>
    <dbReference type="NCBI Taxonomy" id="669202"/>
    <lineage>
        <taxon>Eukaryota</taxon>
        <taxon>Metazoa</taxon>
        <taxon>Cnidaria</taxon>
        <taxon>Myxozoa</taxon>
        <taxon>Myxosporea</taxon>
        <taxon>Bivalvulida</taxon>
        <taxon>Platysporina</taxon>
        <taxon>Myxobolidae</taxon>
        <taxon>Thelohanellus</taxon>
    </lineage>
</organism>
<dbReference type="InterPro" id="IPR011989">
    <property type="entry name" value="ARM-like"/>
</dbReference>
<name>A0A0C2J0D9_THEKT</name>
<keyword evidence="3" id="KW-0963">Cytoplasm</keyword>
<keyword evidence="5" id="KW-0653">Protein transport</keyword>
<accession>A0A0C2J0D9</accession>